<feature type="region of interest" description="Disordered" evidence="1">
    <location>
        <begin position="328"/>
        <end position="349"/>
    </location>
</feature>
<evidence type="ECO:0000259" key="3">
    <source>
        <dbReference type="Pfam" id="PF13240"/>
    </source>
</evidence>
<feature type="compositionally biased region" description="Low complexity" evidence="1">
    <location>
        <begin position="82"/>
        <end position="95"/>
    </location>
</feature>
<keyword evidence="2" id="KW-0472">Membrane</keyword>
<feature type="region of interest" description="Disordered" evidence="1">
    <location>
        <begin position="31"/>
        <end position="137"/>
    </location>
</feature>
<keyword evidence="2" id="KW-0812">Transmembrane</keyword>
<feature type="transmembrane region" description="Helical" evidence="2">
    <location>
        <begin position="168"/>
        <end position="188"/>
    </location>
</feature>
<comment type="caution">
    <text evidence="4">The sequence shown here is derived from an EMBL/GenBank/DDBJ whole genome shotgun (WGS) entry which is preliminary data.</text>
</comment>
<gene>
    <name evidence="4" type="ORF">DKK74_07720</name>
</gene>
<feature type="compositionally biased region" description="Polar residues" evidence="1">
    <location>
        <begin position="114"/>
        <end position="123"/>
    </location>
</feature>
<name>A0A318MRQ4_9BIFI</name>
<evidence type="ECO:0000256" key="2">
    <source>
        <dbReference type="SAM" id="Phobius"/>
    </source>
</evidence>
<evidence type="ECO:0000313" key="4">
    <source>
        <dbReference type="EMBL" id="PXY86691.1"/>
    </source>
</evidence>
<feature type="compositionally biased region" description="Basic and acidic residues" evidence="1">
    <location>
        <begin position="37"/>
        <end position="47"/>
    </location>
</feature>
<reference evidence="4 5" key="1">
    <citation type="submission" date="2018-05" db="EMBL/GenBank/DDBJ databases">
        <title>Reference genomes for bee gut microbiota database.</title>
        <authorList>
            <person name="Ellegaard K.M."/>
        </authorList>
    </citation>
    <scope>NUCLEOTIDE SEQUENCE [LARGE SCALE GENOMIC DNA]</scope>
    <source>
        <strain evidence="4 5">ESL0199</strain>
    </source>
</reference>
<dbReference type="Proteomes" id="UP000248128">
    <property type="component" value="Unassembled WGS sequence"/>
</dbReference>
<protein>
    <recommendedName>
        <fullName evidence="3">Zinc-ribbon domain-containing protein</fullName>
    </recommendedName>
</protein>
<dbReference type="EMBL" id="QGLK01000005">
    <property type="protein sequence ID" value="PXY86691.1"/>
    <property type="molecule type" value="Genomic_DNA"/>
</dbReference>
<sequence length="516" mass="55691">MFCTNCGAKNEPDAQFCTSCGHLMTSADDQSMTLGFDGEKGENEVKESIPTPTTPVLASEEAPEADVGTNADDSFMEADPASEGSNSSDENGNQSRPVSSSKEDTDDMADAEQPTATLSQNEQYMGVESEPSTAADSQFQTQALPNVTASVEQPVAVPVTRKVQRKTVIIWGILIGVAVILIGGYFILKNMVFTPSEQIKTYVSAVSSGNYKRANQLVDPGVANDSRILLTNDYAKNADSRIKNVEIGPLVRNPRGSGYQVRISYTVNGVKQSKPLDIQAAGKQFLIFDSWRIATPLTTTIKVAAPKTVDSLVVNGINVKLAEAGMNKEVVTPPSDSSSSDSSDEMHYSSMDQYTLPVYPGVAKVELPNSKYIQAQQVKLDGSSKVAYIAPQATDALEKGILDQVQQRINECTASTETNKTGCSFSNGTFEDYGGPSYTNIKRTVSSQPSLSELDLSNGEFKTSLIQTNITYQYRFDSESDWEDGRSSASDCLTGTFVIKDGELAVKIDDSGKNYY</sequence>
<evidence type="ECO:0000313" key="5">
    <source>
        <dbReference type="Proteomes" id="UP000248128"/>
    </source>
</evidence>
<evidence type="ECO:0000256" key="1">
    <source>
        <dbReference type="SAM" id="MobiDB-lite"/>
    </source>
</evidence>
<organism evidence="4 5">
    <name type="scientific">Bifidobacterium asteroides</name>
    <dbReference type="NCBI Taxonomy" id="1684"/>
    <lineage>
        <taxon>Bacteria</taxon>
        <taxon>Bacillati</taxon>
        <taxon>Actinomycetota</taxon>
        <taxon>Actinomycetes</taxon>
        <taxon>Bifidobacteriales</taxon>
        <taxon>Bifidobacteriaceae</taxon>
        <taxon>Bifidobacterium</taxon>
    </lineage>
</organism>
<dbReference type="Pfam" id="PF13240">
    <property type="entry name" value="Zn_Ribbon_1"/>
    <property type="match status" value="1"/>
</dbReference>
<dbReference type="OrthoDB" id="5181884at2"/>
<feature type="domain" description="Zinc-ribbon" evidence="3">
    <location>
        <begin position="2"/>
        <end position="22"/>
    </location>
</feature>
<accession>A0A318MRQ4</accession>
<keyword evidence="2" id="KW-1133">Transmembrane helix</keyword>
<dbReference type="AlphaFoldDB" id="A0A318MRQ4"/>
<dbReference type="InterPro" id="IPR026870">
    <property type="entry name" value="Zinc_ribbon_dom"/>
</dbReference>
<proteinExistence type="predicted"/>